<dbReference type="InterPro" id="IPR005662">
    <property type="entry name" value="GTPase_Era-like"/>
</dbReference>
<dbReference type="Proteomes" id="UP000295937">
    <property type="component" value="Unassembled WGS sequence"/>
</dbReference>
<keyword evidence="7" id="KW-0472">Membrane</keyword>
<sequence length="281" mass="32369">MNNFITHCGFVAIVGRSNVGKSTLINKLLGKKISITSYKSQTTRNLITGIYTEDKHQIIYLDTPGLDYNKNKSNKANFIINNIIEDINFIILVVEAINWTKNDEILLNKLSNVKSSVILAINKIDKIKNKNNLLSYIDFLSKKRNFLEIIPISAQNGENTDTILKIIKKQLPQNEHYYPREHITTCSERFIASEIIREKLLHFLRAELPYKSSIEIKKFVINKKKSFDVSGNILVKYNSQKKIIVGNRGSIIKIISTTARLDMEKIFKTKVNLYLWVKVYS</sequence>
<feature type="region of interest" description="G4" evidence="8">
    <location>
        <begin position="122"/>
        <end position="125"/>
    </location>
</feature>
<dbReference type="RefSeq" id="WP_136132364.1">
    <property type="nucleotide sequence ID" value="NZ_PDKR01000001.1"/>
</dbReference>
<dbReference type="Gene3D" id="3.40.50.300">
    <property type="entry name" value="P-loop containing nucleotide triphosphate hydrolases"/>
    <property type="match status" value="1"/>
</dbReference>
<dbReference type="AlphaFoldDB" id="A0A2P5T2Y1"/>
<keyword evidence="6 7" id="KW-0342">GTP-binding</keyword>
<protein>
    <recommendedName>
        <fullName evidence="2 7">GTPase Era</fullName>
    </recommendedName>
</protein>
<dbReference type="GO" id="GO:0005886">
    <property type="term" value="C:plasma membrane"/>
    <property type="evidence" value="ECO:0007669"/>
    <property type="project" value="UniProtKB-SubCell"/>
</dbReference>
<feature type="binding site" evidence="7">
    <location>
        <begin position="122"/>
        <end position="125"/>
    </location>
    <ligand>
        <name>GTP</name>
        <dbReference type="ChEBI" id="CHEBI:37565"/>
    </ligand>
</feature>
<evidence type="ECO:0000313" key="13">
    <source>
        <dbReference type="Proteomes" id="UP000295937"/>
    </source>
</evidence>
<dbReference type="CDD" id="cd22534">
    <property type="entry name" value="KH-II_Era"/>
    <property type="match status" value="1"/>
</dbReference>
<dbReference type="Pfam" id="PF01926">
    <property type="entry name" value="MMR_HSR1"/>
    <property type="match status" value="1"/>
</dbReference>
<evidence type="ECO:0000256" key="6">
    <source>
        <dbReference type="ARBA" id="ARBA00023134"/>
    </source>
</evidence>
<name>A0A2P5T2Y1_9GAMM</name>
<dbReference type="PROSITE" id="PS51713">
    <property type="entry name" value="G_ERA"/>
    <property type="match status" value="1"/>
</dbReference>
<dbReference type="OrthoDB" id="9805918at2"/>
<feature type="region of interest" description="G2" evidence="8">
    <location>
        <begin position="41"/>
        <end position="45"/>
    </location>
</feature>
<evidence type="ECO:0000256" key="4">
    <source>
        <dbReference type="ARBA" id="ARBA00022741"/>
    </source>
</evidence>
<feature type="region of interest" description="G1" evidence="8">
    <location>
        <begin position="15"/>
        <end position="22"/>
    </location>
</feature>
<organism evidence="12 13">
    <name type="scientific">Candidatus Pantoea edessiphila</name>
    <dbReference type="NCBI Taxonomy" id="2044610"/>
    <lineage>
        <taxon>Bacteria</taxon>
        <taxon>Pseudomonadati</taxon>
        <taxon>Pseudomonadota</taxon>
        <taxon>Gammaproteobacteria</taxon>
        <taxon>Enterobacterales</taxon>
        <taxon>Erwiniaceae</taxon>
        <taxon>Pantoea</taxon>
    </lineage>
</organism>
<feature type="region of interest" description="G3" evidence="8">
    <location>
        <begin position="62"/>
        <end position="65"/>
    </location>
</feature>
<comment type="subcellular location">
    <subcellularLocation>
        <location evidence="7">Cytoplasm</location>
    </subcellularLocation>
    <subcellularLocation>
        <location evidence="7">Cell membrane</location>
        <topology evidence="7">Peripheral membrane protein</topology>
    </subcellularLocation>
</comment>
<keyword evidence="7" id="KW-1003">Cell membrane</keyword>
<evidence type="ECO:0000256" key="2">
    <source>
        <dbReference type="ARBA" id="ARBA00020484"/>
    </source>
</evidence>
<dbReference type="NCBIfam" id="TIGR00436">
    <property type="entry name" value="era"/>
    <property type="match status" value="1"/>
</dbReference>
<gene>
    <name evidence="7" type="primary">era</name>
    <name evidence="12" type="ORF">CRV09_01390</name>
</gene>
<dbReference type="CDD" id="cd04163">
    <property type="entry name" value="Era"/>
    <property type="match status" value="1"/>
</dbReference>
<evidence type="ECO:0000259" key="10">
    <source>
        <dbReference type="PROSITE" id="PS50823"/>
    </source>
</evidence>
<dbReference type="InterPro" id="IPR009019">
    <property type="entry name" value="KH_sf_prok-type"/>
</dbReference>
<comment type="caution">
    <text evidence="7">Lacks conserved residue(s) required for the propagation of feature annotation.</text>
</comment>
<comment type="function">
    <text evidence="7">An essential GTPase that binds both GDP and GTP, with rapid nucleotide exchange. Plays a role in 16S rRNA processing and 30S ribosomal subunit biogenesis and possibly also in cell cycle regulation and energy metabolism.</text>
</comment>
<comment type="subunit">
    <text evidence="7">Monomer.</text>
</comment>
<evidence type="ECO:0000256" key="5">
    <source>
        <dbReference type="ARBA" id="ARBA00022884"/>
    </source>
</evidence>
<dbReference type="InterPro" id="IPR015946">
    <property type="entry name" value="KH_dom-like_a/b"/>
</dbReference>
<accession>A0A2P5T2Y1</accession>
<reference evidence="12 13" key="1">
    <citation type="journal article" date="2018" name="Genome Biol. Evol.">
        <title>Cladogenesis and Genomic Streamlining in Extracellular Endosymbionts of Tropical Stink Bugs.</title>
        <authorList>
            <person name="Otero-Bravo A."/>
            <person name="Goffredi S."/>
            <person name="Sabree Z.L."/>
        </authorList>
    </citation>
    <scope>NUCLEOTIDE SEQUENCE [LARGE SCALE GENOMIC DNA]</scope>
    <source>
        <strain evidence="12 13">SoEO</strain>
    </source>
</reference>
<dbReference type="InterPro" id="IPR027417">
    <property type="entry name" value="P-loop_NTPase"/>
</dbReference>
<evidence type="ECO:0000256" key="7">
    <source>
        <dbReference type="HAMAP-Rule" id="MF_00367"/>
    </source>
</evidence>
<dbReference type="InterPro" id="IPR030388">
    <property type="entry name" value="G_ERA_dom"/>
</dbReference>
<keyword evidence="7" id="KW-0963">Cytoplasm</keyword>
<evidence type="ECO:0000256" key="1">
    <source>
        <dbReference type="ARBA" id="ARBA00007921"/>
    </source>
</evidence>
<dbReference type="SUPFAM" id="SSF52540">
    <property type="entry name" value="P-loop containing nucleoside triphosphate hydrolases"/>
    <property type="match status" value="1"/>
</dbReference>
<feature type="domain" description="KH type-2" evidence="10">
    <location>
        <begin position="204"/>
        <end position="281"/>
    </location>
</feature>
<evidence type="ECO:0000256" key="9">
    <source>
        <dbReference type="RuleBase" id="RU003761"/>
    </source>
</evidence>
<keyword evidence="3 7" id="KW-0690">Ribosome biogenesis</keyword>
<dbReference type="InterPro" id="IPR006073">
    <property type="entry name" value="GTP-bd"/>
</dbReference>
<dbReference type="NCBIfam" id="TIGR00231">
    <property type="entry name" value="small_GTP"/>
    <property type="match status" value="1"/>
</dbReference>
<dbReference type="GO" id="GO:0003924">
    <property type="term" value="F:GTPase activity"/>
    <property type="evidence" value="ECO:0007669"/>
    <property type="project" value="UniProtKB-UniRule"/>
</dbReference>
<comment type="similarity">
    <text evidence="1 7 8 9">Belongs to the TRAFAC class TrmE-Era-EngA-EngB-Septin-like GTPase superfamily. Era GTPase family.</text>
</comment>
<proteinExistence type="inferred from homology"/>
<dbReference type="Gene3D" id="3.30.300.20">
    <property type="match status" value="1"/>
</dbReference>
<feature type="region of interest" description="G5" evidence="8">
    <location>
        <begin position="152"/>
        <end position="154"/>
    </location>
</feature>
<evidence type="ECO:0000259" key="11">
    <source>
        <dbReference type="PROSITE" id="PS51713"/>
    </source>
</evidence>
<dbReference type="InterPro" id="IPR004044">
    <property type="entry name" value="KH_dom_type_2"/>
</dbReference>
<keyword evidence="4 7" id="KW-0547">Nucleotide-binding</keyword>
<dbReference type="GO" id="GO:0005525">
    <property type="term" value="F:GTP binding"/>
    <property type="evidence" value="ECO:0007669"/>
    <property type="project" value="UniProtKB-UniRule"/>
</dbReference>
<dbReference type="GO" id="GO:0070181">
    <property type="term" value="F:small ribosomal subunit rRNA binding"/>
    <property type="evidence" value="ECO:0007669"/>
    <property type="project" value="UniProtKB-UniRule"/>
</dbReference>
<keyword evidence="7" id="KW-0699">rRNA-binding</keyword>
<dbReference type="HAMAP" id="MF_00367">
    <property type="entry name" value="GTPase_Era"/>
    <property type="match status" value="1"/>
</dbReference>
<evidence type="ECO:0000256" key="3">
    <source>
        <dbReference type="ARBA" id="ARBA00022517"/>
    </source>
</evidence>
<dbReference type="InterPro" id="IPR005225">
    <property type="entry name" value="Small_GTP-bd"/>
</dbReference>
<feature type="domain" description="Era-type G" evidence="11">
    <location>
        <begin position="7"/>
        <end position="173"/>
    </location>
</feature>
<keyword evidence="5 7" id="KW-0694">RNA-binding</keyword>
<dbReference type="NCBIfam" id="NF000908">
    <property type="entry name" value="PRK00089.1"/>
    <property type="match status" value="1"/>
</dbReference>
<feature type="binding site" evidence="7">
    <location>
        <begin position="62"/>
        <end position="66"/>
    </location>
    <ligand>
        <name>GTP</name>
        <dbReference type="ChEBI" id="CHEBI:37565"/>
    </ligand>
</feature>
<comment type="caution">
    <text evidence="12">The sequence shown here is derived from an EMBL/GenBank/DDBJ whole genome shotgun (WGS) entry which is preliminary data.</text>
</comment>
<evidence type="ECO:0000313" key="12">
    <source>
        <dbReference type="EMBL" id="PPI88937.1"/>
    </source>
</evidence>
<evidence type="ECO:0000256" key="8">
    <source>
        <dbReference type="PROSITE-ProRule" id="PRU01050"/>
    </source>
</evidence>
<dbReference type="PANTHER" id="PTHR42698:SF1">
    <property type="entry name" value="GTPASE ERA, MITOCHONDRIAL"/>
    <property type="match status" value="1"/>
</dbReference>
<dbReference type="GO" id="GO:0043024">
    <property type="term" value="F:ribosomal small subunit binding"/>
    <property type="evidence" value="ECO:0007669"/>
    <property type="project" value="TreeGrafter"/>
</dbReference>
<dbReference type="SUPFAM" id="SSF54814">
    <property type="entry name" value="Prokaryotic type KH domain (KH-domain type II)"/>
    <property type="match status" value="1"/>
</dbReference>
<dbReference type="EMBL" id="PDKR01000001">
    <property type="protein sequence ID" value="PPI88937.1"/>
    <property type="molecule type" value="Genomic_DNA"/>
</dbReference>
<dbReference type="PANTHER" id="PTHR42698">
    <property type="entry name" value="GTPASE ERA"/>
    <property type="match status" value="1"/>
</dbReference>
<dbReference type="GO" id="GO:0000028">
    <property type="term" value="P:ribosomal small subunit assembly"/>
    <property type="evidence" value="ECO:0007669"/>
    <property type="project" value="TreeGrafter"/>
</dbReference>
<dbReference type="PROSITE" id="PS50823">
    <property type="entry name" value="KH_TYPE_2"/>
    <property type="match status" value="1"/>
</dbReference>
<dbReference type="Pfam" id="PF07650">
    <property type="entry name" value="KH_2"/>
    <property type="match status" value="1"/>
</dbReference>
<dbReference type="GO" id="GO:0005829">
    <property type="term" value="C:cytosol"/>
    <property type="evidence" value="ECO:0007669"/>
    <property type="project" value="TreeGrafter"/>
</dbReference>